<dbReference type="PATRIC" id="fig|1513271.3.peg.1082"/>
<dbReference type="SMART" id="SM00849">
    <property type="entry name" value="Lactamase_B"/>
    <property type="match status" value="1"/>
</dbReference>
<dbReference type="RefSeq" id="WP_048690478.1">
    <property type="nucleotide sequence ID" value="NZ_KQ130484.1"/>
</dbReference>
<evidence type="ECO:0000313" key="2">
    <source>
        <dbReference type="EMBL" id="KMT66177.1"/>
    </source>
</evidence>
<dbReference type="AlphaFoldDB" id="A0A0J8GTV9"/>
<dbReference type="EMBL" id="LAZL01000006">
    <property type="protein sequence ID" value="KMT66177.1"/>
    <property type="molecule type" value="Genomic_DNA"/>
</dbReference>
<dbReference type="PANTHER" id="PTHR42663:SF4">
    <property type="entry name" value="SLL1036 PROTEIN"/>
    <property type="match status" value="1"/>
</dbReference>
<keyword evidence="3" id="KW-1185">Reference proteome</keyword>
<accession>A0A0J8GTV9</accession>
<dbReference type="STRING" id="1513271.XM47_05270"/>
<evidence type="ECO:0000313" key="3">
    <source>
        <dbReference type="Proteomes" id="UP000037600"/>
    </source>
</evidence>
<sequence>MQVKFYGVRGSMPASGPEFVKYGGNTACVAIELSDGTDIILDSGTGIVKLGDELFSKTTPIHLLLTHNHWDHIQGFPFFTPAYQKKRKIFITPGQTEPREVDAVLKQMSGSWFPINYKELMADVQIRTLPSETETWKIGCATISRKKINHPGGGSAYLIEDQGARVAYVTDNELFPPYPTATSYEEWIEFLDGVDLLIHDAQYVDKDMPVKHGWGHSLIDQAVKLACEAKVKQCALYSHDYTRTDQDIDLSQQEIQDFMIQQKVNCKIFSAFEGQVIKF</sequence>
<dbReference type="InterPro" id="IPR036866">
    <property type="entry name" value="RibonucZ/Hydroxyglut_hydro"/>
</dbReference>
<dbReference type="Proteomes" id="UP000037600">
    <property type="component" value="Unassembled WGS sequence"/>
</dbReference>
<protein>
    <submittedName>
        <fullName evidence="2">Beta-lactamase</fullName>
    </submittedName>
</protein>
<name>A0A0J8GTV9_9ALTE</name>
<organism evidence="2 3">
    <name type="scientific">Catenovulum maritimum</name>
    <dbReference type="NCBI Taxonomy" id="1513271"/>
    <lineage>
        <taxon>Bacteria</taxon>
        <taxon>Pseudomonadati</taxon>
        <taxon>Pseudomonadota</taxon>
        <taxon>Gammaproteobacteria</taxon>
        <taxon>Alteromonadales</taxon>
        <taxon>Alteromonadaceae</taxon>
        <taxon>Catenovulum</taxon>
    </lineage>
</organism>
<evidence type="ECO:0000259" key="1">
    <source>
        <dbReference type="SMART" id="SM00849"/>
    </source>
</evidence>
<gene>
    <name evidence="2" type="ORF">XM47_05270</name>
</gene>
<feature type="domain" description="Metallo-beta-lactamase" evidence="1">
    <location>
        <begin position="25"/>
        <end position="216"/>
    </location>
</feature>
<dbReference type="InterPro" id="IPR001279">
    <property type="entry name" value="Metallo-B-lactamas"/>
</dbReference>
<dbReference type="CDD" id="cd07715">
    <property type="entry name" value="TaR3-like_MBL-fold"/>
    <property type="match status" value="1"/>
</dbReference>
<dbReference type="SUPFAM" id="SSF56281">
    <property type="entry name" value="Metallo-hydrolase/oxidoreductase"/>
    <property type="match status" value="1"/>
</dbReference>
<dbReference type="OrthoDB" id="9803916at2"/>
<reference evidence="2 3" key="1">
    <citation type="submission" date="2015-04" db="EMBL/GenBank/DDBJ databases">
        <title>Draft Genome Sequence of the Novel Agar-Digesting Marine Bacterium Q1.</title>
        <authorList>
            <person name="Li Y."/>
            <person name="Li D."/>
            <person name="Chen G."/>
            <person name="Du Z."/>
        </authorList>
    </citation>
    <scope>NUCLEOTIDE SEQUENCE [LARGE SCALE GENOMIC DNA]</scope>
    <source>
        <strain evidence="2 3">Q1</strain>
    </source>
</reference>
<dbReference type="Pfam" id="PF12706">
    <property type="entry name" value="Lactamase_B_2"/>
    <property type="match status" value="1"/>
</dbReference>
<comment type="caution">
    <text evidence="2">The sequence shown here is derived from an EMBL/GenBank/DDBJ whole genome shotgun (WGS) entry which is preliminary data.</text>
</comment>
<dbReference type="PANTHER" id="PTHR42663">
    <property type="entry name" value="HYDROLASE C777.06C-RELATED-RELATED"/>
    <property type="match status" value="1"/>
</dbReference>
<proteinExistence type="predicted"/>
<dbReference type="Gene3D" id="3.60.15.10">
    <property type="entry name" value="Ribonuclease Z/Hydroxyacylglutathione hydrolase-like"/>
    <property type="match status" value="1"/>
</dbReference>